<gene>
    <name evidence="1" type="ORF">I8748_06160</name>
</gene>
<evidence type="ECO:0000313" key="1">
    <source>
        <dbReference type="EMBL" id="MBH8561762.1"/>
    </source>
</evidence>
<proteinExistence type="predicted"/>
<organism evidence="1 2">
    <name type="scientific">Amazonocrinis nigriterrae CENA67</name>
    <dbReference type="NCBI Taxonomy" id="2794033"/>
    <lineage>
        <taxon>Bacteria</taxon>
        <taxon>Bacillati</taxon>
        <taxon>Cyanobacteriota</taxon>
        <taxon>Cyanophyceae</taxon>
        <taxon>Nostocales</taxon>
        <taxon>Nostocaceae</taxon>
        <taxon>Amazonocrinis</taxon>
        <taxon>Amazonocrinis nigriterrae</taxon>
    </lineage>
</organism>
<protein>
    <submittedName>
        <fullName evidence="1">Uncharacterized protein</fullName>
    </submittedName>
</protein>
<dbReference type="Proteomes" id="UP000632766">
    <property type="component" value="Unassembled WGS sequence"/>
</dbReference>
<keyword evidence="2" id="KW-1185">Reference proteome</keyword>
<dbReference type="AlphaFoldDB" id="A0A8J7HM38"/>
<dbReference type="EMBL" id="JAECZC010000007">
    <property type="protein sequence ID" value="MBH8561762.1"/>
    <property type="molecule type" value="Genomic_DNA"/>
</dbReference>
<sequence>MSCQTRHQVEQLTEAIIKIQDYLNNQPRRQKSYSNNSYVNKQTPRIQPLTEENLAKRLGVSEDSVREQRIKLPPPLFFAWCKGKDTSGIGWQFNAETGLYHPVT</sequence>
<reference evidence="1 2" key="1">
    <citation type="journal article" date="2021" name="Int. J. Syst. Evol. Microbiol.">
        <title>Amazonocrinis nigriterrae gen. nov., sp. nov., Atlanticothrix silvestris gen. nov., sp. nov. and Dendronalium phyllosphericum gen. nov., sp. nov., nostocacean cyanobacteria from Brazilian environments.</title>
        <authorList>
            <person name="Alvarenga D.O."/>
            <person name="Andreote A.P.D."/>
            <person name="Branco L.H.Z."/>
            <person name="Delbaje E."/>
            <person name="Cruz R.B."/>
            <person name="Varani A.M."/>
            <person name="Fiore M.F."/>
        </authorList>
    </citation>
    <scope>NUCLEOTIDE SEQUENCE [LARGE SCALE GENOMIC DNA]</scope>
    <source>
        <strain evidence="1 2">CENA67</strain>
    </source>
</reference>
<evidence type="ECO:0000313" key="2">
    <source>
        <dbReference type="Proteomes" id="UP000632766"/>
    </source>
</evidence>
<accession>A0A8J7HM38</accession>
<comment type="caution">
    <text evidence="1">The sequence shown here is derived from an EMBL/GenBank/DDBJ whole genome shotgun (WGS) entry which is preliminary data.</text>
</comment>
<name>A0A8J7HM38_9NOST</name>